<feature type="domain" description="NB-ARC" evidence="3">
    <location>
        <begin position="336"/>
        <end position="489"/>
    </location>
</feature>
<dbReference type="GO" id="GO:0043531">
    <property type="term" value="F:ADP binding"/>
    <property type="evidence" value="ECO:0007669"/>
    <property type="project" value="InterPro"/>
</dbReference>
<evidence type="ECO:0000256" key="1">
    <source>
        <dbReference type="ARBA" id="ARBA00022614"/>
    </source>
</evidence>
<feature type="domain" description="Disease resistance protein winged helix" evidence="4">
    <location>
        <begin position="600"/>
        <end position="674"/>
    </location>
</feature>
<dbReference type="PRINTS" id="PR00364">
    <property type="entry name" value="DISEASERSIST"/>
</dbReference>
<reference evidence="6" key="2">
    <citation type="submission" date="2018-04" db="EMBL/GenBank/DDBJ databases">
        <title>OnivRS2 (Oryza nivara Reference Sequence Version 2).</title>
        <authorList>
            <person name="Zhang J."/>
            <person name="Kudrna D."/>
            <person name="Lee S."/>
            <person name="Talag J."/>
            <person name="Rajasekar S."/>
            <person name="Welchert J."/>
            <person name="Hsing Y.-I."/>
            <person name="Wing R.A."/>
        </authorList>
    </citation>
    <scope>NUCLEOTIDE SEQUENCE [LARGE SCALE GENOMIC DNA]</scope>
    <source>
        <strain evidence="6">SL10</strain>
    </source>
</reference>
<evidence type="ECO:0000259" key="5">
    <source>
        <dbReference type="Pfam" id="PF25019"/>
    </source>
</evidence>
<dbReference type="Gene3D" id="3.40.50.300">
    <property type="entry name" value="P-loop containing nucleotide triphosphate hydrolases"/>
    <property type="match status" value="2"/>
</dbReference>
<evidence type="ECO:0000313" key="7">
    <source>
        <dbReference type="Proteomes" id="UP000006591"/>
    </source>
</evidence>
<dbReference type="EnsemblPlants" id="ONIVA05G29170.1">
    <property type="protein sequence ID" value="ONIVA05G29170.1"/>
    <property type="gene ID" value="ONIVA05G29170"/>
</dbReference>
<feature type="domain" description="Disease resistance protein winged helix" evidence="4">
    <location>
        <begin position="1774"/>
        <end position="1849"/>
    </location>
</feature>
<evidence type="ECO:0000256" key="2">
    <source>
        <dbReference type="ARBA" id="ARBA00022821"/>
    </source>
</evidence>
<evidence type="ECO:0000259" key="4">
    <source>
        <dbReference type="Pfam" id="PF23559"/>
    </source>
</evidence>
<protein>
    <recommendedName>
        <fullName evidence="8">NB-ARC domain-containing protein</fullName>
    </recommendedName>
</protein>
<dbReference type="Gene3D" id="1.10.10.10">
    <property type="entry name" value="Winged helix-like DNA-binding domain superfamily/Winged helix DNA-binding domain"/>
    <property type="match status" value="2"/>
</dbReference>
<evidence type="ECO:0008006" key="8">
    <source>
        <dbReference type="Google" id="ProtNLM"/>
    </source>
</evidence>
<name>A0A0E0HJ00_ORYNI</name>
<dbReference type="InterPro" id="IPR056789">
    <property type="entry name" value="LRR_R13L1-DRL21"/>
</dbReference>
<reference evidence="6" key="1">
    <citation type="submission" date="2015-04" db="UniProtKB">
        <authorList>
            <consortium name="EnsemblPlants"/>
        </authorList>
    </citation>
    <scope>IDENTIFICATION</scope>
    <source>
        <strain evidence="6">SL10</strain>
    </source>
</reference>
<dbReference type="Pfam" id="PF23559">
    <property type="entry name" value="WHD_DRP"/>
    <property type="match status" value="2"/>
</dbReference>
<evidence type="ECO:0000259" key="3">
    <source>
        <dbReference type="Pfam" id="PF00931"/>
    </source>
</evidence>
<dbReference type="InterPro" id="IPR036388">
    <property type="entry name" value="WH-like_DNA-bd_sf"/>
</dbReference>
<dbReference type="InterPro" id="IPR032675">
    <property type="entry name" value="LRR_dom_sf"/>
</dbReference>
<dbReference type="eggNOG" id="KOG4658">
    <property type="taxonomic scope" value="Eukaryota"/>
</dbReference>
<dbReference type="GO" id="GO:0006952">
    <property type="term" value="P:defense response"/>
    <property type="evidence" value="ECO:0007669"/>
    <property type="project" value="UniProtKB-KW"/>
</dbReference>
<dbReference type="Pfam" id="PF25019">
    <property type="entry name" value="LRR_R13L1-DRL21"/>
    <property type="match status" value="2"/>
</dbReference>
<dbReference type="Gramene" id="ONIVA05G29170.1">
    <property type="protein sequence ID" value="ONIVA05G29170.1"/>
    <property type="gene ID" value="ONIVA05G29170"/>
</dbReference>
<feature type="domain" description="R13L1/DRL21-like LRR repeat region" evidence="5">
    <location>
        <begin position="2031"/>
        <end position="2152"/>
    </location>
</feature>
<dbReference type="Pfam" id="PF00931">
    <property type="entry name" value="NB-ARC"/>
    <property type="match status" value="3"/>
</dbReference>
<dbReference type="SUPFAM" id="SSF52540">
    <property type="entry name" value="P-loop containing nucleoside triphosphate hydrolases"/>
    <property type="match status" value="2"/>
</dbReference>
<dbReference type="PANTHER" id="PTHR36766">
    <property type="entry name" value="PLANT BROAD-SPECTRUM MILDEW RESISTANCE PROTEIN RPW8"/>
    <property type="match status" value="1"/>
</dbReference>
<dbReference type="STRING" id="4536.A0A0E0HJ00"/>
<proteinExistence type="predicted"/>
<dbReference type="InterPro" id="IPR027417">
    <property type="entry name" value="P-loop_NTPase"/>
</dbReference>
<feature type="domain" description="NB-ARC" evidence="3">
    <location>
        <begin position="1542"/>
        <end position="1618"/>
    </location>
</feature>
<accession>A0A0E0HJ00</accession>
<feature type="domain" description="NB-ARC" evidence="3">
    <location>
        <begin position="1620"/>
        <end position="1678"/>
    </location>
</feature>
<dbReference type="InterPro" id="IPR002182">
    <property type="entry name" value="NB-ARC"/>
</dbReference>
<dbReference type="SUPFAM" id="SSF52058">
    <property type="entry name" value="L domain-like"/>
    <property type="match status" value="4"/>
</dbReference>
<organism evidence="6">
    <name type="scientific">Oryza nivara</name>
    <name type="common">Indian wild rice</name>
    <name type="synonym">Oryza sativa f. spontanea</name>
    <dbReference type="NCBI Taxonomy" id="4536"/>
    <lineage>
        <taxon>Eukaryota</taxon>
        <taxon>Viridiplantae</taxon>
        <taxon>Streptophyta</taxon>
        <taxon>Embryophyta</taxon>
        <taxon>Tracheophyta</taxon>
        <taxon>Spermatophyta</taxon>
        <taxon>Magnoliopsida</taxon>
        <taxon>Liliopsida</taxon>
        <taxon>Poales</taxon>
        <taxon>Poaceae</taxon>
        <taxon>BOP clade</taxon>
        <taxon>Oryzoideae</taxon>
        <taxon>Oryzeae</taxon>
        <taxon>Oryzinae</taxon>
        <taxon>Oryza</taxon>
    </lineage>
</organism>
<evidence type="ECO:0000313" key="6">
    <source>
        <dbReference type="EnsemblPlants" id="ONIVA05G29170.1"/>
    </source>
</evidence>
<dbReference type="OMA" id="WIWECEN"/>
<keyword evidence="2" id="KW-0611">Plant defense</keyword>
<dbReference type="InterPro" id="IPR058922">
    <property type="entry name" value="WHD_DRP"/>
</dbReference>
<keyword evidence="7" id="KW-1185">Reference proteome</keyword>
<sequence>MGWLLGRDHNAAHLPNSRSGGFPSSTRHFVEHTAGGRWREAWASGWEGRRHRRARRGARGWGTPATAHSLPRPDHRALGFGEWEEASRWIGAMRNRSAVVRSGGGHGRRRPPWHWHPRALACRISRFRPRNTCHLLFAQALSSMVEAAAIAFAKSSAIFVGKKVAEAVISYVVNKALDRLPLENEDLKTKLKSKLSKTQAMLYGITLQEIQDNQGLVEWLWQFRDAIQEAEDALDELDFFDLEKVCNRKAESSSSLVPKFMRLQLSVSSNNSNSSRKNLKNALMRLESVFDDAANFRVVTGHGLHTSPQRNEGRIQDTTNRNETTRVLATPVFGRQKEKDEIIEWLGVEAPGRDSKLSVCAIVGGGGMGKTSLAQLVCQDKKVQDHFGDMIIWVHVPKRFEPLVLVARMLESINRNRATASSLDILQLDLTKELVTKRFLLVLDDAWEDGENELWGQFLSPLRNIIAPMGGRILLTTRMGSVADAVKRQMPSNEYKCVVLGGLDHRDIMQILNHHVPPNEDLELRSVAEWIVHNLEGCPFVAKVIGQYLRDNTDHSNWNNFLNKKVCHLDDIAPRVMEMLRLSYEDLTSEVQLCFQYCSIFPSHYKFRMEELTEMWVSSGLILQSTKGNSGQEKIAREHFNILLKKSFFSLIPRELHPDPSTDYYVMHDLIYELSCLVSSEEFSTFKVTKCNTADVSERVRHLYIEGINSEAINVISKSKYLRTLIIANEEWPLKAGLADNLKKAMKGITSLRLLKFDGHGWFDINDAIAELKHLRYICMSATNKSNLNKLFKLFHLEVLKLLKIEGEEQASVSDLCNLANLQKLYLPKTALSRVPHIGRLTNLRELNGLSVKREDGHKISELKDLKNLRKVFVFDVENVSNCSEASSAELSNKNDMELLSLEWSNQHNRINEQILDTLVPYKRIRHLRISGYKGFLPPLWIQRKVLTKLVHLKIVGCPKWDKLPSLASLSSLKHVLLEDLPNLKYIGGPDGDGLPPFLVTLVVKDCLDLLNLPHLPYSLKHLGINKVGIPCLPASNHMALQNVSTVDPQLCSLHVDSCPNLCSFGSCIVEEQHYKALTSLKVVGCSMLQKLPSEEHFRRISTMESIEILQCQSLSTLGGLGALASLKILKIQQCTHLTATSSGIPVAPAMQSSLVLDTLEIDNHLLLLQNPFRNFCLTRRLVSNGSEMLELPQEWLLQNSSQLEHIEINNANLLRSLPSTMDTLHSLRSLVLCNAPLLETLPAMPPNLWALQISGCCTRLKVGCKTNGSEWEKILPIHKAREYSISPLEEKMVPNSSGLIWQAGGGRDFAHIFQGCSYTQEVWSSIRGWLGLRCSTPMESLPSWWCDARKAIKKRDRRAFDAGIILVTWLIWKQRNARVFEGHAVLSGSMNWAAAHSMSLLDRAFSYIDGVDNQVWKEKLFQALSVLRTAYGYPRSLFGAAEPRRREFMDVVSRLEDAIDDVECRKLEEVRNPAFRNFSKLLFMPSVVRHTAILETAVREFEDVVLRLKHEVPSYQSSYHFESFDRYGNHKVLFGRDREQQQIVQWLIQEEPQPVIRGHTVSIFAIVGIAGMGKTELARFVYGDSRVRMNFDSFAWVSLSGNFRAQAVTRVIVESIYNKLLLVLDDAWEDNNLEEWKSLADSLKDCKPGSRILLTTQMQSVADIAEESIGAEVECLKLGELDEFNNLELLKSCLHSSGHPADLELIAEQIAKQIGGCPLVTIRVASQLNRMDPKHWYSVLKGSWRYEMGMNFLFTSYNRLPTELQNCFRYCSIFPKGHRFDKLELVNMWIGSGLIPLSSSGKNDVDLGEQYLSALAKKSFFCSMLETESSNGDKKEYYVLHSLMHDLAQFVSRGECARVDNDDFRNVMPTTRHLSVVHCGSLNQIPPLENLRTLIIQSESYLDEEAEYALQDVLMMSVRLRLLYLYVPSLSHALHELGTLTHLRYLFLFSCDRSLISLVHRLYHLKVLKINYFTDEEEYFSCIHNLRSLHCLHVPENIMLSKILNIRMLTRLQQLHVFGIAENDGQRLMALRNLTALRQLSLRNLQNVKNSKESEAIKIKGKQHMIFLSLSWNQYLNDPENLDHRIIDSLEPNKEIEQLHIHGYSGVQPPIWIENSSLIHLVSLELECCMNWKTMPSFQKLSSLKYLKLEHLLQLECIGTVTREQFQSNEPENVLPPFLNTLIIRWCPSLKNLPAIPCTLQQLIVKHVGFAVLPMIHQSYTGTRESSLPSSSVKSCLAVLHIECCEHLTTLDEGLLEQQQYLQSLETLVVRNCENLSHLPAMGLTELHHLTSVEIVACPMLGNGKTKCNLWPMSLKKLDINPCGHMEDSALMSLQDLTSLRSLTLFSCSNIEKLPSEEVFRTLKNLNDVSIARCKNLLSLGGLGAAPSLRVLSILCCDNIHHSYSEQSGCSFKLRKLKVDREAMLLVEPIRSLRYTMELHIGDDHAMESLPEEWLLQNASSLRLIEIGVAKNLQALPAQMEKLELLQSLHIERAPAIKVLPQLPASLNKLTIWGCDPRFLERYETNVGSDWVKIKDIAHVDMKAYSEGAFLSVLNFIFAM</sequence>
<keyword evidence="1" id="KW-0433">Leucine-rich repeat</keyword>
<dbReference type="Proteomes" id="UP000006591">
    <property type="component" value="Chromosome 5"/>
</dbReference>
<dbReference type="HOGENOM" id="CLU_001151_0_0_1"/>
<feature type="domain" description="R13L1/DRL21-like LRR repeat region" evidence="5">
    <location>
        <begin position="860"/>
        <end position="980"/>
    </location>
</feature>
<dbReference type="Gene3D" id="3.80.10.10">
    <property type="entry name" value="Ribonuclease Inhibitor"/>
    <property type="match status" value="7"/>
</dbReference>
<dbReference type="PANTHER" id="PTHR36766:SF64">
    <property type="entry name" value="OS12G0206100 PROTEIN"/>
    <property type="match status" value="1"/>
</dbReference>